<evidence type="ECO:0008006" key="10">
    <source>
        <dbReference type="Google" id="ProtNLM"/>
    </source>
</evidence>
<dbReference type="GO" id="GO:0016020">
    <property type="term" value="C:membrane"/>
    <property type="evidence" value="ECO:0007669"/>
    <property type="project" value="UniProtKB-SubCell"/>
</dbReference>
<dbReference type="PANTHER" id="PTHR11266">
    <property type="entry name" value="PEROXISOMAL MEMBRANE PROTEIN 2, PXMP2 MPV17"/>
    <property type="match status" value="1"/>
</dbReference>
<evidence type="ECO:0000313" key="8">
    <source>
        <dbReference type="EMBL" id="CEJ94807.1"/>
    </source>
</evidence>
<evidence type="ECO:0000256" key="7">
    <source>
        <dbReference type="SAM" id="MobiDB-lite"/>
    </source>
</evidence>
<dbReference type="AlphaFoldDB" id="A0A0A1TT40"/>
<dbReference type="HOGENOM" id="CLU_049109_10_1_1"/>
<evidence type="ECO:0000256" key="2">
    <source>
        <dbReference type="ARBA" id="ARBA00006824"/>
    </source>
</evidence>
<evidence type="ECO:0000313" key="9">
    <source>
        <dbReference type="Proteomes" id="UP000039046"/>
    </source>
</evidence>
<feature type="transmembrane region" description="Helical" evidence="6">
    <location>
        <begin position="118"/>
        <end position="137"/>
    </location>
</feature>
<dbReference type="OrthoDB" id="430207at2759"/>
<dbReference type="STRING" id="1531966.A0A0A1TT40"/>
<keyword evidence="3 6" id="KW-0812">Transmembrane</keyword>
<evidence type="ECO:0000256" key="1">
    <source>
        <dbReference type="ARBA" id="ARBA00004141"/>
    </source>
</evidence>
<evidence type="ECO:0000256" key="5">
    <source>
        <dbReference type="ARBA" id="ARBA00023136"/>
    </source>
</evidence>
<keyword evidence="5 6" id="KW-0472">Membrane</keyword>
<keyword evidence="9" id="KW-1185">Reference proteome</keyword>
<feature type="transmembrane region" description="Helical" evidence="6">
    <location>
        <begin position="158"/>
        <end position="184"/>
    </location>
</feature>
<evidence type="ECO:0000256" key="4">
    <source>
        <dbReference type="ARBA" id="ARBA00022989"/>
    </source>
</evidence>
<dbReference type="GO" id="GO:0005739">
    <property type="term" value="C:mitochondrion"/>
    <property type="evidence" value="ECO:0007669"/>
    <property type="project" value="TreeGrafter"/>
</dbReference>
<reference evidence="8 9" key="1">
    <citation type="journal article" date="2015" name="Genome Announc.">
        <title>Draft Genome Sequence and Gene Annotation of the Entomopathogenic Fungus Verticillium hemipterigenum.</title>
        <authorList>
            <person name="Horn F."/>
            <person name="Habel A."/>
            <person name="Scharf D.H."/>
            <person name="Dworschak J."/>
            <person name="Brakhage A.A."/>
            <person name="Guthke R."/>
            <person name="Hertweck C."/>
            <person name="Linde J."/>
        </authorList>
    </citation>
    <scope>NUCLEOTIDE SEQUENCE [LARGE SCALE GENOMIC DNA]</scope>
</reference>
<gene>
    <name evidence="8" type="ORF">VHEMI10317</name>
</gene>
<evidence type="ECO:0000256" key="6">
    <source>
        <dbReference type="RuleBase" id="RU363053"/>
    </source>
</evidence>
<sequence>MLRAAFPRTPLRNTPAPKISTRGPLQYRLTSSSTKTASTVKQAAESASSTANAAVPAKPALWRRLGPVTRAIDGYTASQKKRPLWTHFISSLVIFLCGDLGAQNISGSEYDPYRTLRTLFLGGLSAIPQYKWFFVLSKYFNYQSKALSITAKVLFNQLTFAVAFPIYFFSGQALLAGEGVYSVYERVRDTFIPVWTNSWKVWPLTTAITMTYVPMQYRALFSGFVSIWWQTYMSWMNRQAEVLEEAEHASFKEAVVEKTEIIAKEAVAAIA</sequence>
<comment type="subcellular location">
    <subcellularLocation>
        <location evidence="1">Membrane</location>
        <topology evidence="1">Multi-pass membrane protein</topology>
    </subcellularLocation>
</comment>
<dbReference type="EMBL" id="CDHN01000007">
    <property type="protein sequence ID" value="CEJ94807.1"/>
    <property type="molecule type" value="Genomic_DNA"/>
</dbReference>
<dbReference type="Proteomes" id="UP000039046">
    <property type="component" value="Unassembled WGS sequence"/>
</dbReference>
<dbReference type="PANTHER" id="PTHR11266:SF113">
    <property type="entry name" value="MEMBRANE PROTEIN, MPV17_PMP22 FAMILY, PUTATIVE (AFU_ORTHOLOGUE AFUA_1G13840)-RELATED"/>
    <property type="match status" value="1"/>
</dbReference>
<protein>
    <recommendedName>
        <fullName evidence="10">Mpv17/PMP22 family protein</fullName>
    </recommendedName>
</protein>
<accession>A0A0A1TT40</accession>
<feature type="region of interest" description="Disordered" evidence="7">
    <location>
        <begin position="1"/>
        <end position="33"/>
    </location>
</feature>
<proteinExistence type="inferred from homology"/>
<feature type="transmembrane region" description="Helical" evidence="6">
    <location>
        <begin position="204"/>
        <end position="229"/>
    </location>
</feature>
<feature type="transmembrane region" description="Helical" evidence="6">
    <location>
        <begin position="84"/>
        <end position="106"/>
    </location>
</feature>
<dbReference type="InterPro" id="IPR007248">
    <property type="entry name" value="Mpv17_PMP22"/>
</dbReference>
<name>A0A0A1TT40_9HYPO</name>
<organism evidence="8 9">
    <name type="scientific">[Torrubiella] hemipterigena</name>
    <dbReference type="NCBI Taxonomy" id="1531966"/>
    <lineage>
        <taxon>Eukaryota</taxon>
        <taxon>Fungi</taxon>
        <taxon>Dikarya</taxon>
        <taxon>Ascomycota</taxon>
        <taxon>Pezizomycotina</taxon>
        <taxon>Sordariomycetes</taxon>
        <taxon>Hypocreomycetidae</taxon>
        <taxon>Hypocreales</taxon>
        <taxon>Clavicipitaceae</taxon>
        <taxon>Clavicipitaceae incertae sedis</taxon>
        <taxon>'Torrubiella' clade</taxon>
    </lineage>
</organism>
<keyword evidence="4 6" id="KW-1133">Transmembrane helix</keyword>
<evidence type="ECO:0000256" key="3">
    <source>
        <dbReference type="ARBA" id="ARBA00022692"/>
    </source>
</evidence>
<comment type="similarity">
    <text evidence="2 6">Belongs to the peroxisomal membrane protein PXMP2/4 family.</text>
</comment>
<dbReference type="Pfam" id="PF04117">
    <property type="entry name" value="Mpv17_PMP22"/>
    <property type="match status" value="1"/>
</dbReference>